<feature type="compositionally biased region" description="Basic residues" evidence="1">
    <location>
        <begin position="356"/>
        <end position="366"/>
    </location>
</feature>
<reference evidence="3" key="1">
    <citation type="submission" date="2020-07" db="EMBL/GenBank/DDBJ databases">
        <authorList>
            <person name="Lin J."/>
        </authorList>
    </citation>
    <scope>NUCLEOTIDE SEQUENCE</scope>
</reference>
<dbReference type="PANTHER" id="PTHR34482:SF49">
    <property type="entry name" value="RETROTRANSPOSON GAG DOMAIN-CONTAINING PROTEIN"/>
    <property type="match status" value="1"/>
</dbReference>
<dbReference type="Pfam" id="PF03732">
    <property type="entry name" value="Retrotrans_gag"/>
    <property type="match status" value="1"/>
</dbReference>
<organism evidence="3">
    <name type="scientific">Ananas comosus var. bracteatus</name>
    <name type="common">red pineapple</name>
    <dbReference type="NCBI Taxonomy" id="296719"/>
    <lineage>
        <taxon>Eukaryota</taxon>
        <taxon>Viridiplantae</taxon>
        <taxon>Streptophyta</taxon>
        <taxon>Embryophyta</taxon>
        <taxon>Tracheophyta</taxon>
        <taxon>Spermatophyta</taxon>
        <taxon>Magnoliopsida</taxon>
        <taxon>Liliopsida</taxon>
        <taxon>Poales</taxon>
        <taxon>Bromeliaceae</taxon>
        <taxon>Bromelioideae</taxon>
        <taxon>Ananas</taxon>
    </lineage>
</organism>
<dbReference type="EMBL" id="LR862145">
    <property type="protein sequence ID" value="CAD1825788.1"/>
    <property type="molecule type" value="Genomic_DNA"/>
</dbReference>
<evidence type="ECO:0000313" key="3">
    <source>
        <dbReference type="EMBL" id="CAD1825788.1"/>
    </source>
</evidence>
<evidence type="ECO:0000259" key="2">
    <source>
        <dbReference type="Pfam" id="PF03732"/>
    </source>
</evidence>
<feature type="domain" description="Retrotransposon gag" evidence="2">
    <location>
        <begin position="203"/>
        <end position="300"/>
    </location>
</feature>
<feature type="region of interest" description="Disordered" evidence="1">
    <location>
        <begin position="1"/>
        <end position="40"/>
    </location>
</feature>
<name>A0A6V7P529_ANACO</name>
<dbReference type="PANTHER" id="PTHR34482">
    <property type="entry name" value="DNA DAMAGE-INDUCIBLE PROTEIN 1-LIKE"/>
    <property type="match status" value="1"/>
</dbReference>
<protein>
    <recommendedName>
        <fullName evidence="2">Retrotransposon gag domain-containing protein</fullName>
    </recommendedName>
</protein>
<evidence type="ECO:0000256" key="1">
    <source>
        <dbReference type="SAM" id="MobiDB-lite"/>
    </source>
</evidence>
<sequence length="465" mass="52131">MSLMSFRDGFKDVMRRGRPPPMVPTPDPAPPLEVPESSVSGEIQDLRDQVAALVGVVRRQAEASQQLAEASQRQEEQMALLRELVSRQAAATPVTQQPPVSPVRAPTGVEAAGAAAPPPMGYTVPPGVAAGTCPAMSSTSTHVDPALEAERDRALACLTAFKKFNPPIFNGESGDPWEMESWVDTMEKLFEDLYTLEQDKVHLAVHCLEKSARVWWKATRQNRSPTLPPMMWEEFRGLLYGVHFPDSDKKKMEEQFRILKQGDRTVRDYKREFSHIVNCVPHVVRSDEDKAGCFERGLRREIYAAMQPLRLKTFTEVFDRALWVEQGIAKMRAERESNDKGADKKRSASGPAGSSKYKKPPKYPRKPGKDRGPPHCYICGEIIGPTTVSGVGSVISVGNLVMDGVSAQCVCHRLRLLLRLRLLRDSSQAIRPRCLLDAPWCRVKPRDLVRRQVDEFMLLKWRSLP</sequence>
<feature type="compositionally biased region" description="Pro residues" evidence="1">
    <location>
        <begin position="19"/>
        <end position="33"/>
    </location>
</feature>
<feature type="region of interest" description="Disordered" evidence="1">
    <location>
        <begin position="333"/>
        <end position="372"/>
    </location>
</feature>
<proteinExistence type="predicted"/>
<feature type="compositionally biased region" description="Basic and acidic residues" evidence="1">
    <location>
        <begin position="333"/>
        <end position="346"/>
    </location>
</feature>
<dbReference type="InterPro" id="IPR005162">
    <property type="entry name" value="Retrotrans_gag_dom"/>
</dbReference>
<gene>
    <name evidence="3" type="ORF">CB5_LOCUS8999</name>
</gene>
<accession>A0A6V7P529</accession>
<dbReference type="AlphaFoldDB" id="A0A6V7P529"/>